<protein>
    <submittedName>
        <fullName evidence="1">3-hydroxylacyl-ACP dehydratase</fullName>
    </submittedName>
</protein>
<sequence>MNWPIADLIPHSADMVLLDELIACDDETVHTRLIVRPDSLLSGPDGSIPAWCGIELMAQSIGAYAGFHARRGGQPVTMGFLLGTRQYRCNVEQFPPGTELHIHARASLQDENGMGVFECVLTGPDIQAEARLNVFCPPDTGDYLQEE</sequence>
<dbReference type="CDD" id="cd01289">
    <property type="entry name" value="FabA_like"/>
    <property type="match status" value="1"/>
</dbReference>
<dbReference type="RefSeq" id="WP_188983681.1">
    <property type="nucleotide sequence ID" value="NZ_BMPO01000005.1"/>
</dbReference>
<keyword evidence="2" id="KW-1185">Reference proteome</keyword>
<gene>
    <name evidence="1" type="ORF">GCM10009304_26220</name>
</gene>
<proteinExistence type="predicted"/>
<dbReference type="Pfam" id="PF22817">
    <property type="entry name" value="ApeP-like"/>
    <property type="match status" value="1"/>
</dbReference>
<dbReference type="AlphaFoldDB" id="A0A917PY63"/>
<dbReference type="InterPro" id="IPR029069">
    <property type="entry name" value="HotDog_dom_sf"/>
</dbReference>
<dbReference type="Proteomes" id="UP000635983">
    <property type="component" value="Unassembled WGS sequence"/>
</dbReference>
<reference evidence="1" key="2">
    <citation type="submission" date="2020-09" db="EMBL/GenBank/DDBJ databases">
        <authorList>
            <person name="Sun Q."/>
            <person name="Ohkuma M."/>
        </authorList>
    </citation>
    <scope>NUCLEOTIDE SEQUENCE</scope>
    <source>
        <strain evidence="1">JCM 30078</strain>
    </source>
</reference>
<dbReference type="EMBL" id="BMPO01000005">
    <property type="protein sequence ID" value="GGJ99103.1"/>
    <property type="molecule type" value="Genomic_DNA"/>
</dbReference>
<dbReference type="InterPro" id="IPR016776">
    <property type="entry name" value="ApeP-like_dehydratase"/>
</dbReference>
<dbReference type="Gene3D" id="3.10.129.10">
    <property type="entry name" value="Hotdog Thioesterase"/>
    <property type="match status" value="1"/>
</dbReference>
<evidence type="ECO:0000313" key="1">
    <source>
        <dbReference type="EMBL" id="GGJ99103.1"/>
    </source>
</evidence>
<dbReference type="SUPFAM" id="SSF54637">
    <property type="entry name" value="Thioesterase/thiol ester dehydrase-isomerase"/>
    <property type="match status" value="1"/>
</dbReference>
<organism evidence="1 2">
    <name type="scientific">Pseudomonas matsuisoli</name>
    <dbReference type="NCBI Taxonomy" id="1515666"/>
    <lineage>
        <taxon>Bacteria</taxon>
        <taxon>Pseudomonadati</taxon>
        <taxon>Pseudomonadota</taxon>
        <taxon>Gammaproteobacteria</taxon>
        <taxon>Pseudomonadales</taxon>
        <taxon>Pseudomonadaceae</taxon>
        <taxon>Pseudomonas</taxon>
    </lineage>
</organism>
<reference evidence="1" key="1">
    <citation type="journal article" date="2014" name="Int. J. Syst. Evol. Microbiol.">
        <title>Complete genome sequence of Corynebacterium casei LMG S-19264T (=DSM 44701T), isolated from a smear-ripened cheese.</title>
        <authorList>
            <consortium name="US DOE Joint Genome Institute (JGI-PGF)"/>
            <person name="Walter F."/>
            <person name="Albersmeier A."/>
            <person name="Kalinowski J."/>
            <person name="Ruckert C."/>
        </authorList>
    </citation>
    <scope>NUCLEOTIDE SEQUENCE</scope>
    <source>
        <strain evidence="1">JCM 30078</strain>
    </source>
</reference>
<dbReference type="PIRSF" id="PIRSF020565">
    <property type="entry name" value="3Ho_Ac_ACP_DH_prd"/>
    <property type="match status" value="1"/>
</dbReference>
<name>A0A917PY63_9PSED</name>
<comment type="caution">
    <text evidence="1">The sequence shown here is derived from an EMBL/GenBank/DDBJ whole genome shotgun (WGS) entry which is preliminary data.</text>
</comment>
<evidence type="ECO:0000313" key="2">
    <source>
        <dbReference type="Proteomes" id="UP000635983"/>
    </source>
</evidence>
<accession>A0A917PY63</accession>